<comment type="caution">
    <text evidence="3">The sequence shown here is derived from an EMBL/GenBank/DDBJ whole genome shotgun (WGS) entry which is preliminary data.</text>
</comment>
<dbReference type="Gene3D" id="3.40.50.720">
    <property type="entry name" value="NAD(P)-binding Rossmann-like Domain"/>
    <property type="match status" value="1"/>
</dbReference>
<keyword evidence="4" id="KW-1185">Reference proteome</keyword>
<accession>A0ABM8UJ42</accession>
<evidence type="ECO:0000256" key="1">
    <source>
        <dbReference type="ARBA" id="ARBA00023027"/>
    </source>
</evidence>
<dbReference type="EMBL" id="CAJRAU010000001">
    <property type="protein sequence ID" value="CAG5067522.1"/>
    <property type="molecule type" value="Genomic_DNA"/>
</dbReference>
<dbReference type="PANTHER" id="PTHR43026:SF1">
    <property type="entry name" value="2-HYDROXYACID DEHYDROGENASE HOMOLOG 1-RELATED"/>
    <property type="match status" value="1"/>
</dbReference>
<evidence type="ECO:0000313" key="3">
    <source>
        <dbReference type="EMBL" id="CAG5067522.1"/>
    </source>
</evidence>
<sequence>MKVVAYSIKAFEKEPLAKANQKKHNITLISNSLSETTCHYARGKNAVIVSTCDDVSAAVVDKLADLGISFIATRSFSTDHIDKDAIALSGIRLANVAAGSLPDVNENAIPLTELALQHIAAQTIKNLDLYALAHLC</sequence>
<dbReference type="SUPFAM" id="SSF52283">
    <property type="entry name" value="Formate/glycerate dehydrogenase catalytic domain-like"/>
    <property type="match status" value="1"/>
</dbReference>
<dbReference type="Proteomes" id="UP000679725">
    <property type="component" value="Unassembled WGS sequence"/>
</dbReference>
<proteinExistence type="predicted"/>
<dbReference type="GO" id="GO:0016491">
    <property type="term" value="F:oxidoreductase activity"/>
    <property type="evidence" value="ECO:0007669"/>
    <property type="project" value="UniProtKB-KW"/>
</dbReference>
<dbReference type="RefSeq" id="WP_215231690.1">
    <property type="nucleotide sequence ID" value="NZ_CAJRAU010000001.1"/>
</dbReference>
<evidence type="ECO:0000313" key="4">
    <source>
        <dbReference type="Proteomes" id="UP000679725"/>
    </source>
</evidence>
<dbReference type="InterPro" id="IPR058205">
    <property type="entry name" value="D-LDH-like"/>
</dbReference>
<organism evidence="3 4">
    <name type="scientific">Dyadobacter linearis</name>
    <dbReference type="NCBI Taxonomy" id="2823330"/>
    <lineage>
        <taxon>Bacteria</taxon>
        <taxon>Pseudomonadati</taxon>
        <taxon>Bacteroidota</taxon>
        <taxon>Cytophagia</taxon>
        <taxon>Cytophagales</taxon>
        <taxon>Spirosomataceae</taxon>
        <taxon>Dyadobacter</taxon>
    </lineage>
</organism>
<dbReference type="InterPro" id="IPR006139">
    <property type="entry name" value="D-isomer_2_OHA_DH_cat_dom"/>
</dbReference>
<gene>
    <name evidence="3" type="primary">fldH</name>
    <name evidence="3" type="ORF">DYBT9623_00243</name>
</gene>
<name>A0ABM8UJ42_9BACT</name>
<dbReference type="PANTHER" id="PTHR43026">
    <property type="entry name" value="2-HYDROXYACID DEHYDROGENASE HOMOLOG 1-RELATED"/>
    <property type="match status" value="1"/>
</dbReference>
<dbReference type="Pfam" id="PF00389">
    <property type="entry name" value="2-Hacid_dh"/>
    <property type="match status" value="1"/>
</dbReference>
<feature type="domain" description="D-isomer specific 2-hydroxyacid dehydrogenase catalytic" evidence="2">
    <location>
        <begin position="13"/>
        <end position="129"/>
    </location>
</feature>
<dbReference type="EC" id="1.1.1.-" evidence="3"/>
<protein>
    <submittedName>
        <fullName evidence="3">Phenyllactate dehydrogenase</fullName>
        <ecNumber evidence="3">1.1.1.-</ecNumber>
    </submittedName>
</protein>
<keyword evidence="1" id="KW-0520">NAD</keyword>
<keyword evidence="3" id="KW-0560">Oxidoreductase</keyword>
<reference evidence="3 4" key="1">
    <citation type="submission" date="2021-04" db="EMBL/GenBank/DDBJ databases">
        <authorList>
            <person name="Rodrigo-Torres L."/>
            <person name="Arahal R. D."/>
            <person name="Lucena T."/>
        </authorList>
    </citation>
    <scope>NUCLEOTIDE SEQUENCE [LARGE SCALE GENOMIC DNA]</scope>
    <source>
        <strain evidence="3 4">CECT 9623</strain>
    </source>
</reference>
<evidence type="ECO:0000259" key="2">
    <source>
        <dbReference type="Pfam" id="PF00389"/>
    </source>
</evidence>